<protein>
    <submittedName>
        <fullName evidence="1">Uncharacterized protein</fullName>
    </submittedName>
</protein>
<gene>
    <name evidence="1" type="ORF">PVK06_023602</name>
</gene>
<dbReference type="EMBL" id="JARKNE010000007">
    <property type="protein sequence ID" value="KAK5818659.1"/>
    <property type="molecule type" value="Genomic_DNA"/>
</dbReference>
<comment type="caution">
    <text evidence="1">The sequence shown here is derived from an EMBL/GenBank/DDBJ whole genome shotgun (WGS) entry which is preliminary data.</text>
</comment>
<keyword evidence="2" id="KW-1185">Reference proteome</keyword>
<name>A0ABR0PBJ5_GOSAR</name>
<dbReference type="Proteomes" id="UP001358586">
    <property type="component" value="Chromosome 7"/>
</dbReference>
<sequence length="146" mass="17181">MIVVVFSMLEARIEKLTNFSNDVYIRQLGPFRIFYKDAEKSDDTLRVCELVMKSGSWDWFHLSYLVPDHIVTQITTVLPHSPNACQDRLAWKWMRKDDFSTVETYKNMHALYDMVSTAVIRFGKQRHLKGFGFSFGFCGKQIIDKW</sequence>
<organism evidence="1 2">
    <name type="scientific">Gossypium arboreum</name>
    <name type="common">Tree cotton</name>
    <name type="synonym">Gossypium nanking</name>
    <dbReference type="NCBI Taxonomy" id="29729"/>
    <lineage>
        <taxon>Eukaryota</taxon>
        <taxon>Viridiplantae</taxon>
        <taxon>Streptophyta</taxon>
        <taxon>Embryophyta</taxon>
        <taxon>Tracheophyta</taxon>
        <taxon>Spermatophyta</taxon>
        <taxon>Magnoliopsida</taxon>
        <taxon>eudicotyledons</taxon>
        <taxon>Gunneridae</taxon>
        <taxon>Pentapetalae</taxon>
        <taxon>rosids</taxon>
        <taxon>malvids</taxon>
        <taxon>Malvales</taxon>
        <taxon>Malvaceae</taxon>
        <taxon>Malvoideae</taxon>
        <taxon>Gossypium</taxon>
    </lineage>
</organism>
<reference evidence="1 2" key="1">
    <citation type="submission" date="2023-03" db="EMBL/GenBank/DDBJ databases">
        <title>WGS of Gossypium arboreum.</title>
        <authorList>
            <person name="Yu D."/>
        </authorList>
    </citation>
    <scope>NUCLEOTIDE SEQUENCE [LARGE SCALE GENOMIC DNA]</scope>
    <source>
        <tissue evidence="1">Leaf</tissue>
    </source>
</reference>
<proteinExistence type="predicted"/>
<accession>A0ABR0PBJ5</accession>
<evidence type="ECO:0000313" key="1">
    <source>
        <dbReference type="EMBL" id="KAK5818659.1"/>
    </source>
</evidence>
<evidence type="ECO:0000313" key="2">
    <source>
        <dbReference type="Proteomes" id="UP001358586"/>
    </source>
</evidence>